<dbReference type="Proteomes" id="UP000829756">
    <property type="component" value="Chromosome"/>
</dbReference>
<accession>A0AAE9KFN5</accession>
<evidence type="ECO:0000259" key="6">
    <source>
        <dbReference type="PROSITE" id="PS51935"/>
    </source>
</evidence>
<dbReference type="InterPro" id="IPR038765">
    <property type="entry name" value="Papain-like_cys_pep_sf"/>
</dbReference>
<dbReference type="RefSeq" id="WP_132952188.1">
    <property type="nucleotide sequence ID" value="NZ_CP091507.1"/>
</dbReference>
<evidence type="ECO:0000313" key="10">
    <source>
        <dbReference type="Proteomes" id="UP000829756"/>
    </source>
</evidence>
<dbReference type="EMBL" id="CP091507">
    <property type="protein sequence ID" value="UOO78391.1"/>
    <property type="molecule type" value="Genomic_DNA"/>
</dbReference>
<reference evidence="8" key="3">
    <citation type="journal article" date="2022" name="Res Sq">
        <title>Evolution of multicellular longitudinally dividing oral cavity symbionts (Neisseriaceae).</title>
        <authorList>
            <person name="Nyongesa S."/>
            <person name="Weber P."/>
            <person name="Bernet E."/>
            <person name="Pullido F."/>
            <person name="Nieckarz M."/>
            <person name="Delaby M."/>
            <person name="Nieves C."/>
            <person name="Viehboeck T."/>
            <person name="Krause N."/>
            <person name="Rivera-Millot A."/>
            <person name="Nakamura A."/>
            <person name="Vischer N."/>
            <person name="VanNieuwenhze M."/>
            <person name="Brun Y."/>
            <person name="Cava F."/>
            <person name="Bulgheresi S."/>
            <person name="Veyrier F."/>
        </authorList>
    </citation>
    <scope>NUCLEOTIDE SEQUENCE</scope>
    <source>
        <strain evidence="8">1258/02</strain>
    </source>
</reference>
<reference evidence="7 9" key="1">
    <citation type="submission" date="2019-03" db="EMBL/GenBank/DDBJ databases">
        <title>Genomic Encyclopedia of Type Strains, Phase IV (KMG-IV): sequencing the most valuable type-strain genomes for metagenomic binning, comparative biology and taxonomic classification.</title>
        <authorList>
            <person name="Goeker M."/>
        </authorList>
    </citation>
    <scope>NUCLEOTIDE SEQUENCE [LARGE SCALE GENOMIC DNA]</scope>
    <source>
        <strain evidence="7 9">DSM 17474</strain>
    </source>
</reference>
<dbReference type="GO" id="GO:0006508">
    <property type="term" value="P:proteolysis"/>
    <property type="evidence" value="ECO:0007669"/>
    <property type="project" value="UniProtKB-KW"/>
</dbReference>
<keyword evidence="4" id="KW-0788">Thiol protease</keyword>
<evidence type="ECO:0000313" key="7">
    <source>
        <dbReference type="EMBL" id="TCP10493.1"/>
    </source>
</evidence>
<dbReference type="KEGG" id="usu:LVJ78_06590"/>
<dbReference type="InterPro" id="IPR051202">
    <property type="entry name" value="Peptidase_C40"/>
</dbReference>
<protein>
    <submittedName>
        <fullName evidence="8">C40 family peptidase</fullName>
    </submittedName>
    <submittedName>
        <fullName evidence="7">Cell wall-associated NlpC family hydrolase</fullName>
    </submittedName>
</protein>
<dbReference type="SUPFAM" id="SSF54001">
    <property type="entry name" value="Cysteine proteinases"/>
    <property type="match status" value="1"/>
</dbReference>
<keyword evidence="3 7" id="KW-0378">Hydrolase</keyword>
<reference evidence="8" key="2">
    <citation type="submission" date="2021-12" db="EMBL/GenBank/DDBJ databases">
        <authorList>
            <person name="Veyrier F.J."/>
        </authorList>
    </citation>
    <scope>NUCLEOTIDE SEQUENCE</scope>
    <source>
        <strain evidence="8">1258/02</strain>
    </source>
</reference>
<sequence length="173" mass="18527">MKPLFSFFIVAAALGLAAGCSSKSAPKTKPSVQAKKTGQVRISHIKQEQGAQELMLHSMSLVGTPYKYGGSSSATGFDCSGMIQYVYQNALGVSLPRTARDMAAASRSIAPARLQTGDLVFFNTSGSSKYSHVGLYIGNGEFIHAPSSRGTIRTEKLSNPYFSQRFTGAHTFF</sequence>
<evidence type="ECO:0000313" key="8">
    <source>
        <dbReference type="EMBL" id="UOO78391.1"/>
    </source>
</evidence>
<dbReference type="Gene3D" id="3.90.1720.10">
    <property type="entry name" value="endopeptidase domain like (from Nostoc punctiforme)"/>
    <property type="match status" value="1"/>
</dbReference>
<evidence type="ECO:0000256" key="3">
    <source>
        <dbReference type="ARBA" id="ARBA00022801"/>
    </source>
</evidence>
<evidence type="ECO:0000256" key="2">
    <source>
        <dbReference type="ARBA" id="ARBA00022670"/>
    </source>
</evidence>
<dbReference type="GO" id="GO:0008234">
    <property type="term" value="F:cysteine-type peptidase activity"/>
    <property type="evidence" value="ECO:0007669"/>
    <property type="project" value="UniProtKB-KW"/>
</dbReference>
<dbReference type="PANTHER" id="PTHR47053">
    <property type="entry name" value="MUREIN DD-ENDOPEPTIDASE MEPH-RELATED"/>
    <property type="match status" value="1"/>
</dbReference>
<dbReference type="EMBL" id="SLXE01000001">
    <property type="protein sequence ID" value="TCP10493.1"/>
    <property type="molecule type" value="Genomic_DNA"/>
</dbReference>
<dbReference type="Pfam" id="PF00877">
    <property type="entry name" value="NLPC_P60"/>
    <property type="match status" value="1"/>
</dbReference>
<evidence type="ECO:0000256" key="1">
    <source>
        <dbReference type="ARBA" id="ARBA00007074"/>
    </source>
</evidence>
<proteinExistence type="inferred from homology"/>
<evidence type="ECO:0000256" key="4">
    <source>
        <dbReference type="ARBA" id="ARBA00022807"/>
    </source>
</evidence>
<name>A0AAE9KFN5_9NEIS</name>
<dbReference type="PROSITE" id="PS51257">
    <property type="entry name" value="PROKAR_LIPOPROTEIN"/>
    <property type="match status" value="1"/>
</dbReference>
<comment type="similarity">
    <text evidence="1">Belongs to the peptidase C40 family.</text>
</comment>
<dbReference type="PROSITE" id="PS51935">
    <property type="entry name" value="NLPC_P60"/>
    <property type="match status" value="1"/>
</dbReference>
<keyword evidence="5" id="KW-0732">Signal</keyword>
<gene>
    <name evidence="7" type="ORF">EV680_101158</name>
    <name evidence="8" type="ORF">LVJ78_06590</name>
</gene>
<feature type="signal peptide" evidence="5">
    <location>
        <begin position="1"/>
        <end position="17"/>
    </location>
</feature>
<feature type="chain" id="PRO_5041988391" evidence="5">
    <location>
        <begin position="18"/>
        <end position="173"/>
    </location>
</feature>
<evidence type="ECO:0000256" key="5">
    <source>
        <dbReference type="SAM" id="SignalP"/>
    </source>
</evidence>
<dbReference type="InterPro" id="IPR000064">
    <property type="entry name" value="NLP_P60_dom"/>
</dbReference>
<keyword evidence="2" id="KW-0645">Protease</keyword>
<feature type="domain" description="NlpC/P60" evidence="6">
    <location>
        <begin position="48"/>
        <end position="173"/>
    </location>
</feature>
<dbReference type="AlphaFoldDB" id="A0AAE9KFN5"/>
<evidence type="ECO:0000313" key="9">
    <source>
        <dbReference type="Proteomes" id="UP000294721"/>
    </source>
</evidence>
<dbReference type="PANTHER" id="PTHR47053:SF1">
    <property type="entry name" value="MUREIN DD-ENDOPEPTIDASE MEPH-RELATED"/>
    <property type="match status" value="1"/>
</dbReference>
<dbReference type="Proteomes" id="UP000294721">
    <property type="component" value="Unassembled WGS sequence"/>
</dbReference>
<keyword evidence="9" id="KW-1185">Reference proteome</keyword>
<organism evidence="8 10">
    <name type="scientific">Uruburuella suis</name>
    <dbReference type="NCBI Taxonomy" id="252130"/>
    <lineage>
        <taxon>Bacteria</taxon>
        <taxon>Pseudomonadati</taxon>
        <taxon>Pseudomonadota</taxon>
        <taxon>Betaproteobacteria</taxon>
        <taxon>Neisseriales</taxon>
        <taxon>Neisseriaceae</taxon>
        <taxon>Uruburuella</taxon>
    </lineage>
</organism>